<evidence type="ECO:0000256" key="1">
    <source>
        <dbReference type="ARBA" id="ARBA00022679"/>
    </source>
</evidence>
<dbReference type="PIRSF" id="PIRSF000654">
    <property type="entry name" value="Integrin-linked_kinase"/>
    <property type="match status" value="1"/>
</dbReference>
<dbReference type="InterPro" id="IPR000719">
    <property type="entry name" value="Prot_kinase_dom"/>
</dbReference>
<evidence type="ECO:0000256" key="4">
    <source>
        <dbReference type="ARBA" id="ARBA00022840"/>
    </source>
</evidence>
<accession>A0ABR2GVD8</accession>
<dbReference type="InterPro" id="IPR008271">
    <property type="entry name" value="Ser/Thr_kinase_AS"/>
</dbReference>
<evidence type="ECO:0000259" key="8">
    <source>
        <dbReference type="PROSITE" id="PS50011"/>
    </source>
</evidence>
<keyword evidence="4 6" id="KW-0067">ATP-binding</keyword>
<dbReference type="PROSITE" id="PS00107">
    <property type="entry name" value="PROTEIN_KINASE_ATP"/>
    <property type="match status" value="1"/>
</dbReference>
<dbReference type="InterPro" id="IPR050339">
    <property type="entry name" value="CC_SR_Kinase"/>
</dbReference>
<organism evidence="9 10">
    <name type="scientific">Tritrichomonas musculus</name>
    <dbReference type="NCBI Taxonomy" id="1915356"/>
    <lineage>
        <taxon>Eukaryota</taxon>
        <taxon>Metamonada</taxon>
        <taxon>Parabasalia</taxon>
        <taxon>Tritrichomonadida</taxon>
        <taxon>Tritrichomonadidae</taxon>
        <taxon>Tritrichomonas</taxon>
    </lineage>
</organism>
<keyword evidence="1" id="KW-0808">Transferase</keyword>
<evidence type="ECO:0000256" key="7">
    <source>
        <dbReference type="RuleBase" id="RU000304"/>
    </source>
</evidence>
<dbReference type="CDD" id="cd00180">
    <property type="entry name" value="PKc"/>
    <property type="match status" value="1"/>
</dbReference>
<dbReference type="Proteomes" id="UP001470230">
    <property type="component" value="Unassembled WGS sequence"/>
</dbReference>
<sequence length="228" mass="26117">MDLKDIFFDIDDYYPTGKKLGKGSFGEVYVVQEKGGEKQYAAKIINQKELTLQDQILFLQESLILPKLNHPSIVRFYGINFHSFDNPTLLQPTILTEYIENCSLKNIIDNEKKGLANSNWNATKKCICLIGISNAFRYLHKEGIIHRDLKPDNILIDSNYYPIVCDFGLSKCFSEIFSNSIKFENSGMFGTPLYMAPEVINEDFYGPCVDVYSFGMLAYEIVRNRAIQ</sequence>
<comment type="caution">
    <text evidence="9">The sequence shown here is derived from an EMBL/GenBank/DDBJ whole genome shotgun (WGS) entry which is preliminary data.</text>
</comment>
<evidence type="ECO:0000313" key="9">
    <source>
        <dbReference type="EMBL" id="KAK8837892.1"/>
    </source>
</evidence>
<evidence type="ECO:0000256" key="5">
    <source>
        <dbReference type="ARBA" id="ARBA00037982"/>
    </source>
</evidence>
<dbReference type="InterPro" id="IPR017441">
    <property type="entry name" value="Protein_kinase_ATP_BS"/>
</dbReference>
<keyword evidence="7" id="KW-0723">Serine/threonine-protein kinase</keyword>
<dbReference type="Gene3D" id="1.10.510.10">
    <property type="entry name" value="Transferase(Phosphotransferase) domain 1"/>
    <property type="match status" value="1"/>
</dbReference>
<dbReference type="SMART" id="SM00220">
    <property type="entry name" value="S_TKc"/>
    <property type="match status" value="1"/>
</dbReference>
<feature type="binding site" evidence="6">
    <location>
        <position position="43"/>
    </location>
    <ligand>
        <name>ATP</name>
        <dbReference type="ChEBI" id="CHEBI:30616"/>
    </ligand>
</feature>
<comment type="similarity">
    <text evidence="5">Belongs to the protein kinase superfamily. Ser/Thr protein kinase family. GCN2 subfamily.</text>
</comment>
<dbReference type="InterPro" id="IPR011009">
    <property type="entry name" value="Kinase-like_dom_sf"/>
</dbReference>
<dbReference type="PROSITE" id="PS00108">
    <property type="entry name" value="PROTEIN_KINASE_ST"/>
    <property type="match status" value="1"/>
</dbReference>
<dbReference type="EMBL" id="JAPFFF010000057">
    <property type="protein sequence ID" value="KAK8837892.1"/>
    <property type="molecule type" value="Genomic_DNA"/>
</dbReference>
<evidence type="ECO:0000256" key="2">
    <source>
        <dbReference type="ARBA" id="ARBA00022741"/>
    </source>
</evidence>
<reference evidence="9 10" key="1">
    <citation type="submission" date="2024-04" db="EMBL/GenBank/DDBJ databases">
        <title>Tritrichomonas musculus Genome.</title>
        <authorList>
            <person name="Alves-Ferreira E."/>
            <person name="Grigg M."/>
            <person name="Lorenzi H."/>
            <person name="Galac M."/>
        </authorList>
    </citation>
    <scope>NUCLEOTIDE SEQUENCE [LARGE SCALE GENOMIC DNA]</scope>
    <source>
        <strain evidence="9 10">EAF2021</strain>
    </source>
</reference>
<feature type="domain" description="Protein kinase" evidence="8">
    <location>
        <begin position="14"/>
        <end position="228"/>
    </location>
</feature>
<keyword evidence="2 6" id="KW-0547">Nucleotide-binding</keyword>
<keyword evidence="3" id="KW-0418">Kinase</keyword>
<dbReference type="PANTHER" id="PTHR11042">
    <property type="entry name" value="EUKARYOTIC TRANSLATION INITIATION FACTOR 2-ALPHA KINASE EIF2-ALPHA KINASE -RELATED"/>
    <property type="match status" value="1"/>
</dbReference>
<proteinExistence type="inferred from homology"/>
<dbReference type="PROSITE" id="PS50011">
    <property type="entry name" value="PROTEIN_KINASE_DOM"/>
    <property type="match status" value="1"/>
</dbReference>
<dbReference type="SUPFAM" id="SSF56112">
    <property type="entry name" value="Protein kinase-like (PK-like)"/>
    <property type="match status" value="1"/>
</dbReference>
<protein>
    <recommendedName>
        <fullName evidence="8">Protein kinase domain-containing protein</fullName>
    </recommendedName>
</protein>
<evidence type="ECO:0000256" key="6">
    <source>
        <dbReference type="PROSITE-ProRule" id="PRU10141"/>
    </source>
</evidence>
<dbReference type="Pfam" id="PF00069">
    <property type="entry name" value="Pkinase"/>
    <property type="match status" value="1"/>
</dbReference>
<keyword evidence="10" id="KW-1185">Reference proteome</keyword>
<evidence type="ECO:0000313" key="10">
    <source>
        <dbReference type="Proteomes" id="UP001470230"/>
    </source>
</evidence>
<evidence type="ECO:0000256" key="3">
    <source>
        <dbReference type="ARBA" id="ARBA00022777"/>
    </source>
</evidence>
<gene>
    <name evidence="9" type="ORF">M9Y10_035833</name>
</gene>
<name>A0ABR2GVD8_9EUKA</name>